<name>E6N6M6_CALS0</name>
<dbReference type="EMBL" id="BA000048">
    <property type="protein sequence ID" value="BAJ50773.1"/>
    <property type="molecule type" value="Genomic_DNA"/>
</dbReference>
<evidence type="ECO:0000313" key="3">
    <source>
        <dbReference type="Proteomes" id="UP000008120"/>
    </source>
</evidence>
<sequence length="89" mass="10577">MRFRISSSSQRSFMQSLKRSGQDLLKNYFKLGKIVDTLHNEGFSYGNNIERVLRKRVLNDSILRFTALFSGHKFYLAVKNHFLRREFSE</sequence>
<dbReference type="AlphaFoldDB" id="E6N6M6"/>
<protein>
    <submittedName>
        <fullName evidence="1">Uncharacterized protein</fullName>
    </submittedName>
</protein>
<organism evidence="1 3">
    <name type="scientific">Caldiarchaeum subterraneum</name>
    <dbReference type="NCBI Taxonomy" id="311458"/>
    <lineage>
        <taxon>Archaea</taxon>
        <taxon>Nitrososphaerota</taxon>
        <taxon>Candidatus Caldarchaeales</taxon>
        <taxon>Candidatus Caldarchaeaceae</taxon>
        <taxon>Candidatus Caldarchaeum</taxon>
    </lineage>
</organism>
<evidence type="ECO:0000313" key="1">
    <source>
        <dbReference type="EMBL" id="BAJ47945.1"/>
    </source>
</evidence>
<dbReference type="Proteomes" id="UP000008120">
    <property type="component" value="Chromosome"/>
</dbReference>
<proteinExistence type="predicted"/>
<dbReference type="BioCyc" id="CCAL311458:G131R-928-MONOMER"/>
<gene>
    <name evidence="2" type="ORF">CSUB_C0916</name>
    <name evidence="1" type="ORF">HGMM_F02G05C13</name>
</gene>
<accession>E6N6M6</accession>
<reference evidence="1 3" key="2">
    <citation type="journal article" date="2011" name="Nucleic Acids Res.">
        <title>Insights into the evolution of Archaea and eukaryotic protein modifier systems revealed by the genome of a novel archaeal group.</title>
        <authorList>
            <person name="Nunoura T."/>
            <person name="Takaki Y."/>
            <person name="Kakuta J."/>
            <person name="Nishi S."/>
            <person name="Sugahara J."/>
            <person name="Kazama H."/>
            <person name="Chee G."/>
            <person name="Hattori M."/>
            <person name="Kanai A."/>
            <person name="Atomi H."/>
            <person name="Takai K."/>
            <person name="Takami H."/>
        </authorList>
    </citation>
    <scope>NUCLEOTIDE SEQUENCE [LARGE SCALE GENOMIC DNA]</scope>
</reference>
<evidence type="ECO:0000313" key="2">
    <source>
        <dbReference type="EMBL" id="BAJ50773.1"/>
    </source>
</evidence>
<reference evidence="1 3" key="1">
    <citation type="journal article" date="2005" name="Environ. Microbiol.">
        <title>Genetic and functional properties of uncultivated thermophilic crenarchaeotes from a subsurface gold mine as revealed by analysis of genome fragments.</title>
        <authorList>
            <person name="Nunoura T."/>
            <person name="Hirayama H."/>
            <person name="Takami H."/>
            <person name="Oida H."/>
            <person name="Nishi S."/>
            <person name="Shimamura S."/>
            <person name="Suzuki Y."/>
            <person name="Inagaki F."/>
            <person name="Takai K."/>
            <person name="Nealson K.H."/>
            <person name="Horikoshi K."/>
        </authorList>
    </citation>
    <scope>NUCLEOTIDE SEQUENCE [LARGE SCALE GENOMIC DNA]</scope>
</reference>
<dbReference type="KEGG" id="csu:CSUB_C0916"/>
<dbReference type="EMBL" id="AP011850">
    <property type="protein sequence ID" value="BAJ47945.1"/>
    <property type="molecule type" value="Genomic_DNA"/>
</dbReference>